<name>A0AAD8ZL25_9TELE</name>
<evidence type="ECO:0000313" key="1">
    <source>
        <dbReference type="EMBL" id="KAK1801388.1"/>
    </source>
</evidence>
<accession>A0AAD8ZL25</accession>
<dbReference type="Proteomes" id="UP001239994">
    <property type="component" value="Unassembled WGS sequence"/>
</dbReference>
<feature type="non-terminal residue" evidence="1">
    <location>
        <position position="1"/>
    </location>
</feature>
<proteinExistence type="predicted"/>
<evidence type="ECO:0000313" key="2">
    <source>
        <dbReference type="Proteomes" id="UP001239994"/>
    </source>
</evidence>
<dbReference type="InterPro" id="IPR036397">
    <property type="entry name" value="RNaseH_sf"/>
</dbReference>
<keyword evidence="2" id="KW-1185">Reference proteome</keyword>
<protein>
    <recommendedName>
        <fullName evidence="3">Tc1-like transposase DDE domain-containing protein</fullName>
    </recommendedName>
</protein>
<evidence type="ECO:0008006" key="3">
    <source>
        <dbReference type="Google" id="ProtNLM"/>
    </source>
</evidence>
<dbReference type="Gene3D" id="3.30.420.10">
    <property type="entry name" value="Ribonuclease H-like superfamily/Ribonuclease H"/>
    <property type="match status" value="1"/>
</dbReference>
<dbReference type="GO" id="GO:0003676">
    <property type="term" value="F:nucleic acid binding"/>
    <property type="evidence" value="ECO:0007669"/>
    <property type="project" value="InterPro"/>
</dbReference>
<gene>
    <name evidence="1" type="ORF">P4O66_023069</name>
</gene>
<organism evidence="1 2">
    <name type="scientific">Electrophorus voltai</name>
    <dbReference type="NCBI Taxonomy" id="2609070"/>
    <lineage>
        <taxon>Eukaryota</taxon>
        <taxon>Metazoa</taxon>
        <taxon>Chordata</taxon>
        <taxon>Craniata</taxon>
        <taxon>Vertebrata</taxon>
        <taxon>Euteleostomi</taxon>
        <taxon>Actinopterygii</taxon>
        <taxon>Neopterygii</taxon>
        <taxon>Teleostei</taxon>
        <taxon>Ostariophysi</taxon>
        <taxon>Gymnotiformes</taxon>
        <taxon>Gymnotoidei</taxon>
        <taxon>Gymnotidae</taxon>
        <taxon>Electrophorus</taxon>
    </lineage>
</organism>
<reference evidence="1" key="1">
    <citation type="submission" date="2023-03" db="EMBL/GenBank/DDBJ databases">
        <title>Electrophorus voltai genome.</title>
        <authorList>
            <person name="Bian C."/>
        </authorList>
    </citation>
    <scope>NUCLEOTIDE SEQUENCE</scope>
    <source>
        <strain evidence="1">CB-2022</strain>
        <tissue evidence="1">Muscle</tissue>
    </source>
</reference>
<dbReference type="AlphaFoldDB" id="A0AAD8ZL25"/>
<comment type="caution">
    <text evidence="1">The sequence shown here is derived from an EMBL/GenBank/DDBJ whole genome shotgun (WGS) entry which is preliminary data.</text>
</comment>
<dbReference type="EMBL" id="JAROKS010000009">
    <property type="protein sequence ID" value="KAK1801388.1"/>
    <property type="molecule type" value="Genomic_DNA"/>
</dbReference>
<sequence length="132" mass="14954">FGDGPFLFQHDCAPVHKARYIKTWMSEFGVEELDCPAQSSGLNPIEHVWDELEWSLQARPSRPTAVSDLTNALLDKCSKIHYKHTPKSCRKPSQKSRSCYSCKGHNVVISPRYHTRDKLTSATAPSFSLHIL</sequence>